<evidence type="ECO:0000256" key="1">
    <source>
        <dbReference type="SAM" id="MobiDB-lite"/>
    </source>
</evidence>
<feature type="compositionally biased region" description="Polar residues" evidence="1">
    <location>
        <begin position="616"/>
        <end position="641"/>
    </location>
</feature>
<dbReference type="Proteomes" id="UP000472372">
    <property type="component" value="Chromosome 3"/>
</dbReference>
<feature type="compositionally biased region" description="Basic and acidic residues" evidence="1">
    <location>
        <begin position="743"/>
        <end position="775"/>
    </location>
</feature>
<evidence type="ECO:0000313" key="2">
    <source>
        <dbReference type="EMBL" id="CAE7027361.1"/>
    </source>
</evidence>
<feature type="region of interest" description="Disordered" evidence="1">
    <location>
        <begin position="164"/>
        <end position="225"/>
    </location>
</feature>
<sequence>MKEEDILARQSRPQRHSTFVPKTRDWRYDTGVFQHDDNENSNERSAWDALDYDYQVVGTKRSRRGSGISNGSGTELSRTGYLARTPESAVSMTFSEGGSKAVIKLGPPRNKARTAKKSKWMQISRYKPSGEQSLEGEEHSDYKVYSLTVKLCFSSKLIIQDAQSQTEIPGEHKNSQAPDTPYAPAPTRTAETFNPPASSMMTDSPNAPATTRTTDTKSTPHNLNPAEFVQKIPPFQRSWVDETEQFNMVDVHNRLQQLPKEVKEMGPNYAWYTNAVPINAIFPPGILMSAKEVMAYYPHHVRWKDMMLRLTHNDYRGTDIIGMQAFFRGPSQRLTHPGQMNQFQRDTVKTNIPGFKIESYKGRRDPDLSTSHIKPGRYISERVSGFIVPSYDDLLSGLRYFPSGLDARVLTECLAWYITVRDMFTPRLQINVLHTQALIRALRVPIKGYGPQNLDYLALMEWREKGKFEARRMGEIIVTSASAVEDTDSGEDGGRSRIRMNLDSEDVSLDVTIPIRHVLIFPFVALHGVIGEGLKMGIKKAEARAKARGIVPKTTTTEDQPGTNRMKPPAPSPKTTPSFTTPPRPLTTANLRTLPPAHKKPAPAATSSSGLATASRITTGTRQVHPSPHPQSQSYAHSSFATPGPPSTSSHHRHPPNFPTLPPLHNTPATAPPPPSHTQQDWETHDWYQSPFTPAPAHAQPPYYSAPPNTAHGHGSRLTGRYLPLPGPGFASPTSFAPTSHDAYARRPQEYEDRRGADRYGHDDRSRGSEARGESRGGSGAREYGYGYGHGYGHGEEYGYNGYDGRYDGYDNRQGQQYHHDDHHHGGWNGDRRSSDGGGGHGGDGYRHGSVYRR</sequence>
<dbReference type="EMBL" id="HG992979">
    <property type="protein sequence ID" value="CAE7027361.1"/>
    <property type="molecule type" value="Genomic_DNA"/>
</dbReference>
<feature type="compositionally biased region" description="Polar residues" evidence="1">
    <location>
        <begin position="553"/>
        <end position="563"/>
    </location>
</feature>
<dbReference type="AlphaFoldDB" id="A0A6S6VYM5"/>
<name>A0A6S6VYM5_9PLEO</name>
<feature type="region of interest" description="Disordered" evidence="1">
    <location>
        <begin position="101"/>
        <end position="120"/>
    </location>
</feature>
<organism evidence="2 3">
    <name type="scientific">Pyrenophora teres f. teres</name>
    <dbReference type="NCBI Taxonomy" id="97479"/>
    <lineage>
        <taxon>Eukaryota</taxon>
        <taxon>Fungi</taxon>
        <taxon>Dikarya</taxon>
        <taxon>Ascomycota</taxon>
        <taxon>Pezizomycotina</taxon>
        <taxon>Dothideomycetes</taxon>
        <taxon>Pleosporomycetidae</taxon>
        <taxon>Pleosporales</taxon>
        <taxon>Pleosporineae</taxon>
        <taxon>Pleosporaceae</taxon>
        <taxon>Pyrenophora</taxon>
    </lineage>
</organism>
<reference evidence="2" key="1">
    <citation type="submission" date="2021-02" db="EMBL/GenBank/DDBJ databases">
        <authorList>
            <person name="Syme A R."/>
            <person name="Syme A R."/>
            <person name="Moolhuijzen P."/>
        </authorList>
    </citation>
    <scope>NUCLEOTIDE SEQUENCE</scope>
    <source>
        <strain evidence="2">W1-1</strain>
    </source>
</reference>
<feature type="compositionally biased region" description="Basic residues" evidence="1">
    <location>
        <begin position="110"/>
        <end position="119"/>
    </location>
</feature>
<feature type="compositionally biased region" description="Low complexity" evidence="1">
    <location>
        <begin position="602"/>
        <end position="615"/>
    </location>
</feature>
<accession>A0A6S6VYM5</accession>
<feature type="compositionally biased region" description="Polar residues" evidence="1">
    <location>
        <begin position="189"/>
        <end position="222"/>
    </location>
</feature>
<feature type="region of interest" description="Disordered" evidence="1">
    <location>
        <begin position="1"/>
        <end position="22"/>
    </location>
</feature>
<feature type="compositionally biased region" description="Pro residues" evidence="1">
    <location>
        <begin position="568"/>
        <end position="585"/>
    </location>
</feature>
<feature type="compositionally biased region" description="Basic and acidic residues" evidence="1">
    <location>
        <begin position="818"/>
        <end position="835"/>
    </location>
</feature>
<feature type="region of interest" description="Disordered" evidence="1">
    <location>
        <begin position="546"/>
        <end position="782"/>
    </location>
</feature>
<evidence type="ECO:0000313" key="3">
    <source>
        <dbReference type="Proteomes" id="UP000472372"/>
    </source>
</evidence>
<gene>
    <name evidence="2" type="ORF">PTTW11_04231</name>
</gene>
<protein>
    <submittedName>
        <fullName evidence="2">Uncharacterized protein</fullName>
    </submittedName>
</protein>
<proteinExistence type="predicted"/>
<feature type="region of interest" description="Disordered" evidence="1">
    <location>
        <begin position="808"/>
        <end position="854"/>
    </location>
</feature>